<comment type="subcellular location">
    <subcellularLocation>
        <location evidence="1">Cell outer membrane</location>
        <topology evidence="1">Multi-pass membrane protein</topology>
    </subcellularLocation>
</comment>
<dbReference type="InterPro" id="IPR036942">
    <property type="entry name" value="Beta-barrel_TonB_sf"/>
</dbReference>
<evidence type="ECO:0000256" key="3">
    <source>
        <dbReference type="ARBA" id="ARBA00022692"/>
    </source>
</evidence>
<dbReference type="GO" id="GO:0044718">
    <property type="term" value="P:siderophore transmembrane transport"/>
    <property type="evidence" value="ECO:0007669"/>
    <property type="project" value="TreeGrafter"/>
</dbReference>
<evidence type="ECO:0000256" key="2">
    <source>
        <dbReference type="ARBA" id="ARBA00022448"/>
    </source>
</evidence>
<keyword evidence="2" id="KW-0813">Transport</keyword>
<evidence type="ECO:0000256" key="6">
    <source>
        <dbReference type="ARBA" id="ARBA00023136"/>
    </source>
</evidence>
<dbReference type="PANTHER" id="PTHR30069:SF29">
    <property type="entry name" value="HEMOGLOBIN AND HEMOGLOBIN-HAPTOGLOBIN-BINDING PROTEIN 1-RELATED"/>
    <property type="match status" value="1"/>
</dbReference>
<keyword evidence="6" id="KW-0472">Membrane</keyword>
<evidence type="ECO:0000256" key="1">
    <source>
        <dbReference type="ARBA" id="ARBA00004571"/>
    </source>
</evidence>
<evidence type="ECO:0000256" key="8">
    <source>
        <dbReference type="ARBA" id="ARBA00023237"/>
    </source>
</evidence>
<dbReference type="PANTHER" id="PTHR30069">
    <property type="entry name" value="TONB-DEPENDENT OUTER MEMBRANE RECEPTOR"/>
    <property type="match status" value="1"/>
</dbReference>
<keyword evidence="3" id="KW-0812">Transmembrane</keyword>
<evidence type="ECO:0000313" key="10">
    <source>
        <dbReference type="EMBL" id="KAA6310946.1"/>
    </source>
</evidence>
<dbReference type="AlphaFoldDB" id="A0A5J4PMX4"/>
<accession>A0A5J4PMX4</accession>
<evidence type="ECO:0000256" key="7">
    <source>
        <dbReference type="ARBA" id="ARBA00023170"/>
    </source>
</evidence>
<keyword evidence="4" id="KW-0732">Signal</keyword>
<dbReference type="Pfam" id="PF00593">
    <property type="entry name" value="TonB_dep_Rec_b-barrel"/>
    <property type="match status" value="1"/>
</dbReference>
<dbReference type="GO" id="GO:0009279">
    <property type="term" value="C:cell outer membrane"/>
    <property type="evidence" value="ECO:0007669"/>
    <property type="project" value="UniProtKB-SubCell"/>
</dbReference>
<proteinExistence type="predicted"/>
<dbReference type="InterPro" id="IPR039426">
    <property type="entry name" value="TonB-dep_rcpt-like"/>
</dbReference>
<evidence type="ECO:0000259" key="9">
    <source>
        <dbReference type="Pfam" id="PF00593"/>
    </source>
</evidence>
<evidence type="ECO:0000256" key="4">
    <source>
        <dbReference type="ARBA" id="ARBA00022729"/>
    </source>
</evidence>
<dbReference type="InterPro" id="IPR000531">
    <property type="entry name" value="Beta-barrel_TonB"/>
</dbReference>
<protein>
    <submittedName>
        <fullName evidence="10">Putative hemoglobin and hemoglobin-haptoglobin-binding protein 3</fullName>
    </submittedName>
</protein>
<dbReference type="SUPFAM" id="SSF56935">
    <property type="entry name" value="Porins"/>
    <property type="match status" value="1"/>
</dbReference>
<reference evidence="10" key="1">
    <citation type="submission" date="2019-03" db="EMBL/GenBank/DDBJ databases">
        <title>Single cell metagenomics reveals metabolic interactions within the superorganism composed of flagellate Streblomastix strix and complex community of Bacteroidetes bacteria on its surface.</title>
        <authorList>
            <person name="Treitli S.C."/>
            <person name="Kolisko M."/>
            <person name="Husnik F."/>
            <person name="Keeling P."/>
            <person name="Hampl V."/>
        </authorList>
    </citation>
    <scope>NUCLEOTIDE SEQUENCE</scope>
    <source>
        <strain evidence="10">STM</strain>
    </source>
</reference>
<dbReference type="EMBL" id="SNRY01007174">
    <property type="protein sequence ID" value="KAA6310946.1"/>
    <property type="molecule type" value="Genomic_DNA"/>
</dbReference>
<keyword evidence="7" id="KW-0675">Receptor</keyword>
<sequence length="304" mass="34025">MGSGERVEGEPGIGTLAAFLSAEWRPVEGLNLRPGVRTIVRADYDAPVAIPSLGAKYVLNDDMDIRLSYAYGFRSPTLQELYFSFHNANHNIDGNPGLKAEYSNNFTGSLSWRILHKGSIQLTTTLSGFYNDFRNRIALAEDTKISTRFTYYNIDRYKTTGGIWENALMWQNLQANIGLSLVGRYNNVADDGSLKENDLSAFRFSPEITESVTYRIAKADTYLNLFYKYTGSRKEYRHNDITGELYLEGLDDFHWADFTVSRRAGKYLNISAGIKNRFDVTMVNGNTSGGGVDDAIEPAALFGC</sequence>
<keyword evidence="8" id="KW-0998">Cell outer membrane</keyword>
<feature type="non-terminal residue" evidence="10">
    <location>
        <position position="304"/>
    </location>
</feature>
<comment type="caution">
    <text evidence="10">The sequence shown here is derived from an EMBL/GenBank/DDBJ whole genome shotgun (WGS) entry which is preliminary data.</text>
</comment>
<feature type="domain" description="TonB-dependent receptor-like beta-barrel" evidence="9">
    <location>
        <begin position="15"/>
        <end position="276"/>
    </location>
</feature>
<keyword evidence="5" id="KW-0798">TonB box</keyword>
<gene>
    <name evidence="10" type="ORF">EZS27_037837</name>
</gene>
<dbReference type="GO" id="GO:0015344">
    <property type="term" value="F:siderophore uptake transmembrane transporter activity"/>
    <property type="evidence" value="ECO:0007669"/>
    <property type="project" value="TreeGrafter"/>
</dbReference>
<evidence type="ECO:0000256" key="5">
    <source>
        <dbReference type="ARBA" id="ARBA00023077"/>
    </source>
</evidence>
<dbReference type="Gene3D" id="2.40.170.20">
    <property type="entry name" value="TonB-dependent receptor, beta-barrel domain"/>
    <property type="match status" value="1"/>
</dbReference>
<organism evidence="10">
    <name type="scientific">termite gut metagenome</name>
    <dbReference type="NCBI Taxonomy" id="433724"/>
    <lineage>
        <taxon>unclassified sequences</taxon>
        <taxon>metagenomes</taxon>
        <taxon>organismal metagenomes</taxon>
    </lineage>
</organism>
<name>A0A5J4PMX4_9ZZZZ</name>